<evidence type="ECO:0000313" key="1">
    <source>
        <dbReference type="EMBL" id="WCR06782.1"/>
    </source>
</evidence>
<dbReference type="RefSeq" id="WP_271885407.1">
    <property type="nucleotide sequence ID" value="NZ_CP067136.1"/>
</dbReference>
<evidence type="ECO:0000313" key="2">
    <source>
        <dbReference type="Proteomes" id="UP001219349"/>
    </source>
</evidence>
<keyword evidence="2" id="KW-1185">Reference proteome</keyword>
<dbReference type="EMBL" id="CP067136">
    <property type="protein sequence ID" value="WCR06782.1"/>
    <property type="molecule type" value="Genomic_DNA"/>
</dbReference>
<accession>A0ABY7SIF3</accession>
<gene>
    <name evidence="1" type="ORF">JHX87_15085</name>
</gene>
<sequence length="221" mass="25565">MTEAWSPLKPEDAGFVAIARLDYIFFLEQMAEPPKVAFESRAELEKWLSDEFENYEVRPILGGNNAVHVAVIDQRFTRLEQVWVKKSYRDYRRAMKYVAEEFHGLCDLSALDADHVVARTILEGFSDSWIAIFPTYRSSNRGFGSIERKLPKARKGFGSIELSPLAAFKIMNGRIPVSIDDLNHALDDIKRQISSDNNNYLQDFIRSMYVDFSKYIEDRYS</sequence>
<organism evidence="1 2">
    <name type="scientific">Paracoccus fistulariae</name>
    <dbReference type="NCBI Taxonomy" id="658446"/>
    <lineage>
        <taxon>Bacteria</taxon>
        <taxon>Pseudomonadati</taxon>
        <taxon>Pseudomonadota</taxon>
        <taxon>Alphaproteobacteria</taxon>
        <taxon>Rhodobacterales</taxon>
        <taxon>Paracoccaceae</taxon>
        <taxon>Paracoccus</taxon>
    </lineage>
</organism>
<reference evidence="1 2" key="1">
    <citation type="submission" date="2021-01" db="EMBL/GenBank/DDBJ databases">
        <title>Biogeographic distribution of Paracoccus.</title>
        <authorList>
            <person name="Hollensteiner J."/>
            <person name="Leineberger J."/>
            <person name="Brinkhoff T."/>
            <person name="Daniel R."/>
        </authorList>
    </citation>
    <scope>NUCLEOTIDE SEQUENCE [LARGE SCALE GENOMIC DNA]</scope>
    <source>
        <strain evidence="1 2">KCTC 22803</strain>
    </source>
</reference>
<name>A0ABY7SIF3_9RHOB</name>
<proteinExistence type="predicted"/>
<dbReference type="Proteomes" id="UP001219349">
    <property type="component" value="Chromosome"/>
</dbReference>
<protein>
    <submittedName>
        <fullName evidence="1">Uncharacterized protein</fullName>
    </submittedName>
</protein>